<comment type="caution">
    <text evidence="6">The sequence shown here is derived from an EMBL/GenBank/DDBJ whole genome shotgun (WGS) entry which is preliminary data.</text>
</comment>
<proteinExistence type="predicted"/>
<dbReference type="GO" id="GO:0005634">
    <property type="term" value="C:nucleus"/>
    <property type="evidence" value="ECO:0007669"/>
    <property type="project" value="UniProtKB-SubCell"/>
</dbReference>
<dbReference type="GO" id="GO:0000981">
    <property type="term" value="F:DNA-binding transcription factor activity, RNA polymerase II-specific"/>
    <property type="evidence" value="ECO:0007669"/>
    <property type="project" value="TreeGrafter"/>
</dbReference>
<evidence type="ECO:0000256" key="1">
    <source>
        <dbReference type="ARBA" id="ARBA00004123"/>
    </source>
</evidence>
<evidence type="ECO:0000256" key="2">
    <source>
        <dbReference type="ARBA" id="ARBA00023015"/>
    </source>
</evidence>
<keyword evidence="3" id="KW-0238">DNA-binding</keyword>
<sequence length="180" mass="20120">MEFPPSLPFRGIRGDCWKEWRAGQHHRHIKQESARASQGRDDVEAVRLNAKLLGNYGATSLSQPSHSSSTAGNLKSEVQIEYVLSPNDLALATVPGQDFDPRTRCFSEEELKPQPMIKKSRKQVSQRYPSYFESPPPRGFFIIVSTSSISLIALTNALQTADMFSCCKNFVVAIHTFLCS</sequence>
<organism evidence="6 7">
    <name type="scientific">Halocaridina rubra</name>
    <name type="common">Hawaiian red shrimp</name>
    <dbReference type="NCBI Taxonomy" id="373956"/>
    <lineage>
        <taxon>Eukaryota</taxon>
        <taxon>Metazoa</taxon>
        <taxon>Ecdysozoa</taxon>
        <taxon>Arthropoda</taxon>
        <taxon>Crustacea</taxon>
        <taxon>Multicrustacea</taxon>
        <taxon>Malacostraca</taxon>
        <taxon>Eumalacostraca</taxon>
        <taxon>Eucarida</taxon>
        <taxon>Decapoda</taxon>
        <taxon>Pleocyemata</taxon>
        <taxon>Caridea</taxon>
        <taxon>Atyoidea</taxon>
        <taxon>Atyidae</taxon>
        <taxon>Halocaridina</taxon>
    </lineage>
</organism>
<gene>
    <name evidence="6" type="ORF">SK128_020034</name>
</gene>
<name>A0AAN9A5F1_HALRR</name>
<reference evidence="6 7" key="1">
    <citation type="submission" date="2023-11" db="EMBL/GenBank/DDBJ databases">
        <title>Halocaridina rubra genome assembly.</title>
        <authorList>
            <person name="Smith C."/>
        </authorList>
    </citation>
    <scope>NUCLEOTIDE SEQUENCE [LARGE SCALE GENOMIC DNA]</scope>
    <source>
        <strain evidence="6">EP-1</strain>
        <tissue evidence="6">Whole</tissue>
    </source>
</reference>
<comment type="subcellular location">
    <subcellularLocation>
        <location evidence="1">Nucleus</location>
    </subcellularLocation>
</comment>
<protein>
    <submittedName>
        <fullName evidence="6">Uncharacterized protein</fullName>
    </submittedName>
</protein>
<evidence type="ECO:0000256" key="4">
    <source>
        <dbReference type="ARBA" id="ARBA00023163"/>
    </source>
</evidence>
<dbReference type="GO" id="GO:0000978">
    <property type="term" value="F:RNA polymerase II cis-regulatory region sequence-specific DNA binding"/>
    <property type="evidence" value="ECO:0007669"/>
    <property type="project" value="TreeGrafter"/>
</dbReference>
<evidence type="ECO:0000313" key="7">
    <source>
        <dbReference type="Proteomes" id="UP001381693"/>
    </source>
</evidence>
<keyword evidence="2" id="KW-0805">Transcription regulation</keyword>
<accession>A0AAN9A5F1</accession>
<dbReference type="PANTHER" id="PTHR11988">
    <property type="entry name" value="THYROTROPH EMBRYONIC FACTOR RELATED"/>
    <property type="match status" value="1"/>
</dbReference>
<dbReference type="PANTHER" id="PTHR11988:SF27">
    <property type="entry name" value="GH27708P"/>
    <property type="match status" value="1"/>
</dbReference>
<evidence type="ECO:0000313" key="6">
    <source>
        <dbReference type="EMBL" id="KAK7075653.1"/>
    </source>
</evidence>
<keyword evidence="5" id="KW-0539">Nucleus</keyword>
<evidence type="ECO:0000256" key="5">
    <source>
        <dbReference type="ARBA" id="ARBA00023242"/>
    </source>
</evidence>
<evidence type="ECO:0000256" key="3">
    <source>
        <dbReference type="ARBA" id="ARBA00023125"/>
    </source>
</evidence>
<dbReference type="InterPro" id="IPR040223">
    <property type="entry name" value="PAR_bZIP"/>
</dbReference>
<keyword evidence="4" id="KW-0804">Transcription</keyword>
<dbReference type="EMBL" id="JAXCGZ010010299">
    <property type="protein sequence ID" value="KAK7075653.1"/>
    <property type="molecule type" value="Genomic_DNA"/>
</dbReference>
<dbReference type="Proteomes" id="UP001381693">
    <property type="component" value="Unassembled WGS sequence"/>
</dbReference>
<keyword evidence="7" id="KW-1185">Reference proteome</keyword>
<dbReference type="AlphaFoldDB" id="A0AAN9A5F1"/>